<accession>A0A8A4TGV1</accession>
<evidence type="ECO:0000313" key="2">
    <source>
        <dbReference type="Proteomes" id="UP000663929"/>
    </source>
</evidence>
<sequence>MRARHVMFWILVHATAFSGEVVRTEYYGQLPFWESPVQPIKGSMPLSAEEAADRIHVAIGFDRANRVVDIQLRLGSVYKETQPFFGSMYVHGAHTKIEYVDGREIHRFYDRFGNRIEGWGDVWEKIYETDALGRYRLMRFVDKAGAAIENGWGILRYEWDYLPDGSVVETRFDGKGDWVTHRPGFEFKRIRMVFAADGHLTLMQNVDGRNQLTPSASGAAQYRYFYDRQGRFLRWEVYDESGEPALGPTGTAGEDYVFEEGGRTRILFFDREGKPSFHDSGSVQWDWDCDRFGNIRHLRFRGLDGEPVAGRSGWATVAFEWDPTGRWLMGRTYFDVRGRMVNTVDGFAQIRYRRDGYGLLREQSFHDVEGKPVVSAYDRAAIIRYEYDERHRRIRTLKLGLDGKPIASDQGSAEPAK</sequence>
<name>A0A8A4TGV1_SULCO</name>
<evidence type="ECO:0008006" key="3">
    <source>
        <dbReference type="Google" id="ProtNLM"/>
    </source>
</evidence>
<dbReference type="AlphaFoldDB" id="A0A8A4TGV1"/>
<organism evidence="1 2">
    <name type="scientific">Sulfidibacter corallicola</name>
    <dbReference type="NCBI Taxonomy" id="2818388"/>
    <lineage>
        <taxon>Bacteria</taxon>
        <taxon>Pseudomonadati</taxon>
        <taxon>Acidobacteriota</taxon>
        <taxon>Holophagae</taxon>
        <taxon>Acanthopleuribacterales</taxon>
        <taxon>Acanthopleuribacteraceae</taxon>
        <taxon>Sulfidibacter</taxon>
    </lineage>
</organism>
<dbReference type="RefSeq" id="WP_237378513.1">
    <property type="nucleotide sequence ID" value="NZ_CP071793.1"/>
</dbReference>
<proteinExistence type="predicted"/>
<gene>
    <name evidence="1" type="ORF">J3U87_25045</name>
</gene>
<dbReference type="Gene3D" id="2.180.10.10">
    <property type="entry name" value="RHS repeat-associated core"/>
    <property type="match status" value="1"/>
</dbReference>
<reference evidence="1" key="1">
    <citation type="submission" date="2021-03" db="EMBL/GenBank/DDBJ databases">
        <title>Acanthopleuribacteraceae sp. M133.</title>
        <authorList>
            <person name="Wang G."/>
        </authorList>
    </citation>
    <scope>NUCLEOTIDE SEQUENCE</scope>
    <source>
        <strain evidence="1">M133</strain>
    </source>
</reference>
<keyword evidence="2" id="KW-1185">Reference proteome</keyword>
<dbReference type="KEGG" id="scor:J3U87_25045"/>
<evidence type="ECO:0000313" key="1">
    <source>
        <dbReference type="EMBL" id="QTD48863.1"/>
    </source>
</evidence>
<protein>
    <recommendedName>
        <fullName evidence="3">YD repeat-containing protein</fullName>
    </recommendedName>
</protein>
<dbReference type="Proteomes" id="UP000663929">
    <property type="component" value="Chromosome"/>
</dbReference>
<dbReference type="EMBL" id="CP071793">
    <property type="protein sequence ID" value="QTD48863.1"/>
    <property type="molecule type" value="Genomic_DNA"/>
</dbReference>